<evidence type="ECO:0000313" key="1">
    <source>
        <dbReference type="EMBL" id="KAH7368671.1"/>
    </source>
</evidence>
<protein>
    <submittedName>
        <fullName evidence="1">Uncharacterized protein</fullName>
    </submittedName>
</protein>
<evidence type="ECO:0000313" key="2">
    <source>
        <dbReference type="Proteomes" id="UP000813385"/>
    </source>
</evidence>
<organism evidence="1 2">
    <name type="scientific">Plectosphaerella cucumerina</name>
    <dbReference type="NCBI Taxonomy" id="40658"/>
    <lineage>
        <taxon>Eukaryota</taxon>
        <taxon>Fungi</taxon>
        <taxon>Dikarya</taxon>
        <taxon>Ascomycota</taxon>
        <taxon>Pezizomycotina</taxon>
        <taxon>Sordariomycetes</taxon>
        <taxon>Hypocreomycetidae</taxon>
        <taxon>Glomerellales</taxon>
        <taxon>Plectosphaerellaceae</taxon>
        <taxon>Plectosphaerella</taxon>
    </lineage>
</organism>
<dbReference type="Proteomes" id="UP000813385">
    <property type="component" value="Unassembled WGS sequence"/>
</dbReference>
<gene>
    <name evidence="1" type="ORF">B0T11DRAFT_277466</name>
</gene>
<dbReference type="AlphaFoldDB" id="A0A8K0X864"/>
<proteinExistence type="predicted"/>
<reference evidence="1" key="1">
    <citation type="journal article" date="2021" name="Nat. Commun.">
        <title>Genetic determinants of endophytism in the Arabidopsis root mycobiome.</title>
        <authorList>
            <person name="Mesny F."/>
            <person name="Miyauchi S."/>
            <person name="Thiergart T."/>
            <person name="Pickel B."/>
            <person name="Atanasova L."/>
            <person name="Karlsson M."/>
            <person name="Huettel B."/>
            <person name="Barry K.W."/>
            <person name="Haridas S."/>
            <person name="Chen C."/>
            <person name="Bauer D."/>
            <person name="Andreopoulos W."/>
            <person name="Pangilinan J."/>
            <person name="LaButti K."/>
            <person name="Riley R."/>
            <person name="Lipzen A."/>
            <person name="Clum A."/>
            <person name="Drula E."/>
            <person name="Henrissat B."/>
            <person name="Kohler A."/>
            <person name="Grigoriev I.V."/>
            <person name="Martin F.M."/>
            <person name="Hacquard S."/>
        </authorList>
    </citation>
    <scope>NUCLEOTIDE SEQUENCE</scope>
    <source>
        <strain evidence="1">MPI-CAGE-AT-0016</strain>
    </source>
</reference>
<comment type="caution">
    <text evidence="1">The sequence shown here is derived from an EMBL/GenBank/DDBJ whole genome shotgun (WGS) entry which is preliminary data.</text>
</comment>
<dbReference type="EMBL" id="JAGPXD010000002">
    <property type="protein sequence ID" value="KAH7368671.1"/>
    <property type="molecule type" value="Genomic_DNA"/>
</dbReference>
<name>A0A8K0X864_9PEZI</name>
<accession>A0A8K0X864</accession>
<dbReference type="OrthoDB" id="9999611at2759"/>
<sequence>MPHASTSSLQTQQLLQDSIPNTLTKITTTSTIMSDQNVNTNPSANQPGLVAAHVEYIKGAGESAIGNLTGSHAWTASGEQDKAHAQSTMKAAAENRNPAAQGYGRAEELAGKAFGCEGMQKEGVASANANAKKD</sequence>
<keyword evidence="2" id="KW-1185">Reference proteome</keyword>